<comment type="caution">
    <text evidence="2">The sequence shown here is derived from an EMBL/GenBank/DDBJ whole genome shotgun (WGS) entry which is preliminary data.</text>
</comment>
<sequence>MSQISVADLVFIILPIVFAMIVAFLVTFRLLRKEFYWLVIPFALIAAIALLLTD</sequence>
<proteinExistence type="predicted"/>
<accession>A0ABU1MF72</accession>
<evidence type="ECO:0000256" key="1">
    <source>
        <dbReference type="SAM" id="Phobius"/>
    </source>
</evidence>
<organism evidence="2 3">
    <name type="scientific">Brucella pseudogrignonensis</name>
    <dbReference type="NCBI Taxonomy" id="419475"/>
    <lineage>
        <taxon>Bacteria</taxon>
        <taxon>Pseudomonadati</taxon>
        <taxon>Pseudomonadota</taxon>
        <taxon>Alphaproteobacteria</taxon>
        <taxon>Hyphomicrobiales</taxon>
        <taxon>Brucellaceae</taxon>
        <taxon>Brucella/Ochrobactrum group</taxon>
        <taxon>Brucella</taxon>
    </lineage>
</organism>
<keyword evidence="1" id="KW-0472">Membrane</keyword>
<name>A0ABU1MF72_9HYPH</name>
<evidence type="ECO:0000313" key="2">
    <source>
        <dbReference type="EMBL" id="MDR6434704.1"/>
    </source>
</evidence>
<keyword evidence="1 2" id="KW-0812">Transmembrane</keyword>
<reference evidence="2 3" key="1">
    <citation type="submission" date="2023-07" db="EMBL/GenBank/DDBJ databases">
        <title>Sorghum-associated microbial communities from plants grown in Nebraska, USA.</title>
        <authorList>
            <person name="Schachtman D."/>
        </authorList>
    </citation>
    <scope>NUCLEOTIDE SEQUENCE [LARGE SCALE GENOMIC DNA]</scope>
    <source>
        <strain evidence="2 3">DS1730</strain>
    </source>
</reference>
<feature type="transmembrane region" description="Helical" evidence="1">
    <location>
        <begin position="6"/>
        <end position="28"/>
    </location>
</feature>
<dbReference type="Proteomes" id="UP001184614">
    <property type="component" value="Unassembled WGS sequence"/>
</dbReference>
<evidence type="ECO:0000313" key="3">
    <source>
        <dbReference type="Proteomes" id="UP001184614"/>
    </source>
</evidence>
<gene>
    <name evidence="2" type="ORF">J2782_004457</name>
</gene>
<dbReference type="RefSeq" id="WP_310016173.1">
    <property type="nucleotide sequence ID" value="NZ_JAVDQT010000014.1"/>
</dbReference>
<keyword evidence="3" id="KW-1185">Reference proteome</keyword>
<dbReference type="EMBL" id="JAVDQT010000014">
    <property type="protein sequence ID" value="MDR6434704.1"/>
    <property type="molecule type" value="Genomic_DNA"/>
</dbReference>
<feature type="transmembrane region" description="Helical" evidence="1">
    <location>
        <begin position="35"/>
        <end position="53"/>
    </location>
</feature>
<keyword evidence="1" id="KW-1133">Transmembrane helix</keyword>
<protein>
    <submittedName>
        <fullName evidence="2">Energy-coupling factor transporter transmembrane protein EcfT</fullName>
    </submittedName>
</protein>